<dbReference type="RefSeq" id="WP_087132369.1">
    <property type="nucleotide sequence ID" value="NZ_FUKO01000029.1"/>
</dbReference>
<feature type="region of interest" description="Disordered" evidence="2">
    <location>
        <begin position="407"/>
        <end position="433"/>
    </location>
</feature>
<dbReference type="EMBL" id="FUKO01000029">
    <property type="protein sequence ID" value="SJN41554.1"/>
    <property type="molecule type" value="Genomic_DNA"/>
</dbReference>
<dbReference type="OrthoDB" id="5036804at2"/>
<keyword evidence="4" id="KW-1185">Reference proteome</keyword>
<evidence type="ECO:0000256" key="1">
    <source>
        <dbReference type="SAM" id="Coils"/>
    </source>
</evidence>
<organism evidence="3 4">
    <name type="scientific">Microbacterium esteraromaticum</name>
    <dbReference type="NCBI Taxonomy" id="57043"/>
    <lineage>
        <taxon>Bacteria</taxon>
        <taxon>Bacillati</taxon>
        <taxon>Actinomycetota</taxon>
        <taxon>Actinomycetes</taxon>
        <taxon>Micrococcales</taxon>
        <taxon>Microbacteriaceae</taxon>
        <taxon>Microbacterium</taxon>
    </lineage>
</organism>
<evidence type="ECO:0000256" key="2">
    <source>
        <dbReference type="SAM" id="MobiDB-lite"/>
    </source>
</evidence>
<name>A0A1R4KBM2_9MICO</name>
<gene>
    <name evidence="3" type="ORF">FM104_11475</name>
</gene>
<accession>A0A1R4KBM2</accession>
<sequence length="433" mass="48201">MAEEERRHRIPVVFEIVGSDREQAAQLLHALLARWGDDLAKAPVLDERGAPTHPVKARWFPEAALKHVDGNTREAQHLRNPNAFIDEYEDTPVTELLAEAFPEAPNPEDYRTAGGELDENAWGIAFDNFTDEALDLAIKVTRIDDLTERLDRAEALRDDLADALERDRLPEEPHRDDYLVTVAPNYRGEIDADRYDEDHSHWESAFHAAALARERQLLQLLAGGGRSPTLPPRFQNEWVPRDLMSLQALRDLVNQEDSSDPPTRLLSRDVRTHLRAMLHTADLQVRVRRADGTDQYTGRASHAAAVLPAGVYDATTMYGDEPARLVVGPAGRHNALYSAAFLREQHNESVITEIALAARAAPDRNLRDRLAGILATVGHVANRIVVPASPAQHAMLLDELLRQRRERLDSDTGPAAVAADSLTRGTGPDEVSR</sequence>
<feature type="coiled-coil region" evidence="1">
    <location>
        <begin position="136"/>
        <end position="163"/>
    </location>
</feature>
<dbReference type="Proteomes" id="UP000196320">
    <property type="component" value="Unassembled WGS sequence"/>
</dbReference>
<keyword evidence="1" id="KW-0175">Coiled coil</keyword>
<evidence type="ECO:0000313" key="4">
    <source>
        <dbReference type="Proteomes" id="UP000196320"/>
    </source>
</evidence>
<proteinExistence type="predicted"/>
<reference evidence="3 4" key="1">
    <citation type="submission" date="2017-02" db="EMBL/GenBank/DDBJ databases">
        <authorList>
            <person name="Peterson S.W."/>
        </authorList>
    </citation>
    <scope>NUCLEOTIDE SEQUENCE [LARGE SCALE GENOMIC DNA]</scope>
    <source>
        <strain evidence="3 4">B Mb 05.01</strain>
    </source>
</reference>
<evidence type="ECO:0000313" key="3">
    <source>
        <dbReference type="EMBL" id="SJN41554.1"/>
    </source>
</evidence>
<protein>
    <submittedName>
        <fullName evidence="3">Uncharacterized protein</fullName>
    </submittedName>
</protein>
<dbReference type="AlphaFoldDB" id="A0A1R4KBM2"/>